<accession>A0A370PS50</accession>
<keyword evidence="4" id="KW-1185">Reference proteome</keyword>
<keyword evidence="2" id="KW-0472">Membrane</keyword>
<name>A0A370PS50_ASPPH</name>
<gene>
    <name evidence="3" type="ORF">M752DRAFT_131071</name>
</gene>
<keyword evidence="2" id="KW-0812">Transmembrane</keyword>
<feature type="transmembrane region" description="Helical" evidence="2">
    <location>
        <begin position="12"/>
        <end position="33"/>
    </location>
</feature>
<dbReference type="AlphaFoldDB" id="A0A370PS50"/>
<dbReference type="EMBL" id="KZ851848">
    <property type="protein sequence ID" value="RDK45018.1"/>
    <property type="molecule type" value="Genomic_DNA"/>
</dbReference>
<dbReference type="Proteomes" id="UP000254937">
    <property type="component" value="Unassembled WGS sequence"/>
</dbReference>
<evidence type="ECO:0000256" key="2">
    <source>
        <dbReference type="SAM" id="Phobius"/>
    </source>
</evidence>
<proteinExistence type="predicted"/>
<feature type="region of interest" description="Disordered" evidence="1">
    <location>
        <begin position="40"/>
        <end position="63"/>
    </location>
</feature>
<keyword evidence="2" id="KW-1133">Transmembrane helix</keyword>
<sequence>MTASTGPLHSGMVAAMLVILAIYYSFPVFYSFASYVDMEGAGQGGSQRRSRGDSLAVDGRDRVARNPRSKCSLMAMEASGALTFPHHLGTNPVYLPL</sequence>
<evidence type="ECO:0000313" key="3">
    <source>
        <dbReference type="EMBL" id="RDK45018.1"/>
    </source>
</evidence>
<reference evidence="3 4" key="1">
    <citation type="submission" date="2018-07" db="EMBL/GenBank/DDBJ databases">
        <title>Section-level genome sequencing of Aspergillus section Nigri to investigate inter- and intra-species variation.</title>
        <authorList>
            <consortium name="DOE Joint Genome Institute"/>
            <person name="Vesth T.C."/>
            <person name="Nybo J.L."/>
            <person name="Theobald S."/>
            <person name="Frisvad J.C."/>
            <person name="Larsen T.O."/>
            <person name="Nielsen K.F."/>
            <person name="Hoof J.B."/>
            <person name="Brandl J."/>
            <person name="Salamov A."/>
            <person name="Riley R."/>
            <person name="Gladden J.M."/>
            <person name="Phatale P."/>
            <person name="Nielsen M.T."/>
            <person name="Lyhne E.K."/>
            <person name="Kogle M.E."/>
            <person name="Strasser K."/>
            <person name="McDonnell E."/>
            <person name="Barry K."/>
            <person name="Clum A."/>
            <person name="Chen C."/>
            <person name="Nolan M."/>
            <person name="Sandor L."/>
            <person name="Kuo A."/>
            <person name="Lipzen A."/>
            <person name="Hainaut M."/>
            <person name="Drula E."/>
            <person name="Tsang A."/>
            <person name="Magnuson J.K."/>
            <person name="Henrissat B."/>
            <person name="Wiebenga A."/>
            <person name="Simmons B.A."/>
            <person name="Makela M.R."/>
            <person name="De vries R.P."/>
            <person name="Grigoriev I.V."/>
            <person name="Mortensen U.H."/>
            <person name="Baker S.E."/>
            <person name="Andersen M.R."/>
        </authorList>
    </citation>
    <scope>NUCLEOTIDE SEQUENCE [LARGE SCALE GENOMIC DNA]</scope>
    <source>
        <strain evidence="3 4">ATCC 13157</strain>
    </source>
</reference>
<evidence type="ECO:0000256" key="1">
    <source>
        <dbReference type="SAM" id="MobiDB-lite"/>
    </source>
</evidence>
<evidence type="ECO:0000313" key="4">
    <source>
        <dbReference type="Proteomes" id="UP000254937"/>
    </source>
</evidence>
<organism evidence="3 4">
    <name type="scientific">Aspergillus phoenicis ATCC 13157</name>
    <dbReference type="NCBI Taxonomy" id="1353007"/>
    <lineage>
        <taxon>Eukaryota</taxon>
        <taxon>Fungi</taxon>
        <taxon>Dikarya</taxon>
        <taxon>Ascomycota</taxon>
        <taxon>Pezizomycotina</taxon>
        <taxon>Eurotiomycetes</taxon>
        <taxon>Eurotiomycetidae</taxon>
        <taxon>Eurotiales</taxon>
        <taxon>Aspergillaceae</taxon>
        <taxon>Aspergillus</taxon>
    </lineage>
</organism>
<protein>
    <submittedName>
        <fullName evidence="3">Uncharacterized protein</fullName>
    </submittedName>
</protein>